<name>A0A501XSX5_9SPHN</name>
<organism evidence="2 3">
    <name type="scientific">Sandaracinobacter neustonicus</name>
    <dbReference type="NCBI Taxonomy" id="1715348"/>
    <lineage>
        <taxon>Bacteria</taxon>
        <taxon>Pseudomonadati</taxon>
        <taxon>Pseudomonadota</taxon>
        <taxon>Alphaproteobacteria</taxon>
        <taxon>Sphingomonadales</taxon>
        <taxon>Sphingosinicellaceae</taxon>
        <taxon>Sandaracinobacter</taxon>
    </lineage>
</organism>
<proteinExistence type="predicted"/>
<feature type="compositionally biased region" description="Low complexity" evidence="1">
    <location>
        <begin position="30"/>
        <end position="48"/>
    </location>
</feature>
<feature type="compositionally biased region" description="Basic and acidic residues" evidence="1">
    <location>
        <begin position="1"/>
        <end position="26"/>
    </location>
</feature>
<dbReference type="Proteomes" id="UP000319897">
    <property type="component" value="Unassembled WGS sequence"/>
</dbReference>
<sequence>MDRRRRSTDWRTAEHRPPCRTADARGHPCRPASATPPRRAAPWETPAPQTGPPAPAPAPRPAAHPVLPASKAGPPGSRSPG</sequence>
<evidence type="ECO:0000313" key="2">
    <source>
        <dbReference type="EMBL" id="TPE63676.1"/>
    </source>
</evidence>
<evidence type="ECO:0000313" key="3">
    <source>
        <dbReference type="Proteomes" id="UP000319897"/>
    </source>
</evidence>
<comment type="caution">
    <text evidence="2">The sequence shown here is derived from an EMBL/GenBank/DDBJ whole genome shotgun (WGS) entry which is preliminary data.</text>
</comment>
<dbReference type="EMBL" id="VFSU01000011">
    <property type="protein sequence ID" value="TPE63676.1"/>
    <property type="molecule type" value="Genomic_DNA"/>
</dbReference>
<protein>
    <submittedName>
        <fullName evidence="2">Uncharacterized protein</fullName>
    </submittedName>
</protein>
<feature type="region of interest" description="Disordered" evidence="1">
    <location>
        <begin position="1"/>
        <end position="81"/>
    </location>
</feature>
<accession>A0A501XSX5</accession>
<dbReference type="AlphaFoldDB" id="A0A501XSX5"/>
<keyword evidence="3" id="KW-1185">Reference proteome</keyword>
<gene>
    <name evidence="2" type="ORF">FJQ54_02110</name>
</gene>
<evidence type="ECO:0000256" key="1">
    <source>
        <dbReference type="SAM" id="MobiDB-lite"/>
    </source>
</evidence>
<reference evidence="2 3" key="1">
    <citation type="submission" date="2019-06" db="EMBL/GenBank/DDBJ databases">
        <authorList>
            <person name="Lee I."/>
            <person name="Jang G.I."/>
            <person name="Hwang C.Y."/>
        </authorList>
    </citation>
    <scope>NUCLEOTIDE SEQUENCE [LARGE SCALE GENOMIC DNA]</scope>
    <source>
        <strain evidence="2 3">PAMC 28131</strain>
    </source>
</reference>
<feature type="compositionally biased region" description="Pro residues" evidence="1">
    <location>
        <begin position="49"/>
        <end position="62"/>
    </location>
</feature>